<protein>
    <recommendedName>
        <fullName evidence="7">Protein kinase domain-containing protein</fullName>
    </recommendedName>
</protein>
<evidence type="ECO:0000313" key="8">
    <source>
        <dbReference type="EMBL" id="KAH7546752.1"/>
    </source>
</evidence>
<feature type="domain" description="Protein kinase" evidence="7">
    <location>
        <begin position="3"/>
        <end position="259"/>
    </location>
</feature>
<evidence type="ECO:0000259" key="7">
    <source>
        <dbReference type="PROSITE" id="PS50011"/>
    </source>
</evidence>
<dbReference type="InterPro" id="IPR052751">
    <property type="entry name" value="Plant_MAPKKK"/>
</dbReference>
<dbReference type="InterPro" id="IPR017441">
    <property type="entry name" value="Protein_kinase_ATP_BS"/>
</dbReference>
<keyword evidence="3" id="KW-0418">Kinase</keyword>
<dbReference type="InterPro" id="IPR000719">
    <property type="entry name" value="Prot_kinase_dom"/>
</dbReference>
<dbReference type="Proteomes" id="UP000813462">
    <property type="component" value="Unassembled WGS sequence"/>
</dbReference>
<dbReference type="GO" id="GO:0005524">
    <property type="term" value="F:ATP binding"/>
    <property type="evidence" value="ECO:0007669"/>
    <property type="project" value="UniProtKB-UniRule"/>
</dbReference>
<dbReference type="SUPFAM" id="SSF56112">
    <property type="entry name" value="Protein kinase-like (PK-like)"/>
    <property type="match status" value="2"/>
</dbReference>
<dbReference type="InterPro" id="IPR011009">
    <property type="entry name" value="Kinase-like_dom_sf"/>
</dbReference>
<evidence type="ECO:0000313" key="9">
    <source>
        <dbReference type="Proteomes" id="UP000813462"/>
    </source>
</evidence>
<dbReference type="EMBL" id="JAEACU010000001">
    <property type="protein sequence ID" value="KAH7546752.1"/>
    <property type="molecule type" value="Genomic_DNA"/>
</dbReference>
<dbReference type="PROSITE" id="PS50011">
    <property type="entry name" value="PROTEIN_KINASE_DOM"/>
    <property type="match status" value="2"/>
</dbReference>
<evidence type="ECO:0000256" key="2">
    <source>
        <dbReference type="ARBA" id="ARBA00022741"/>
    </source>
</evidence>
<organism evidence="8 9">
    <name type="scientific">Ziziphus jujuba var. spinosa</name>
    <dbReference type="NCBI Taxonomy" id="714518"/>
    <lineage>
        <taxon>Eukaryota</taxon>
        <taxon>Viridiplantae</taxon>
        <taxon>Streptophyta</taxon>
        <taxon>Embryophyta</taxon>
        <taxon>Tracheophyta</taxon>
        <taxon>Spermatophyta</taxon>
        <taxon>Magnoliopsida</taxon>
        <taxon>eudicotyledons</taxon>
        <taxon>Gunneridae</taxon>
        <taxon>Pentapetalae</taxon>
        <taxon>rosids</taxon>
        <taxon>fabids</taxon>
        <taxon>Rosales</taxon>
        <taxon>Rhamnaceae</taxon>
        <taxon>Paliureae</taxon>
        <taxon>Ziziphus</taxon>
    </lineage>
</organism>
<evidence type="ECO:0000256" key="6">
    <source>
        <dbReference type="SAM" id="MobiDB-lite"/>
    </source>
</evidence>
<dbReference type="PANTHER" id="PTHR48011">
    <property type="entry name" value="CCR4-NOT TRANSCRIPTIONAL COMPLEX SUBUNIT CAF120-RELATED"/>
    <property type="match status" value="1"/>
</dbReference>
<dbReference type="PANTHER" id="PTHR48011:SF76">
    <property type="entry name" value="MITOGEN-ACTIVATED PROTEIN KINASE KINASE KINASE 15"/>
    <property type="match status" value="1"/>
</dbReference>
<sequence>MEWSRGPIIGRGSTATVSLATALRSSELFCVKSAELSSSAFLQREQSFLSKLSCPRIVKYLGFAVSNENNVPLYNLCMEYVPGGTISDVIRRHGGKLEESVIRSYTYQILQGLDHLHVNGLAHCDIKSQNILIGEDGAKIADLGCAKLVGVDGSEVFATSEFSGTPVFMAPEVARGEEQGFAADIWALGCTVIEMATGRCPWAEAGDPVSALYRIGYSGDVPELPRWFSDKGKDFLSKCLMRNAKERSTAKELLRHPFVESMGCHSDQVKEFTMISPSSVLDQELWDSLEELESSPHEPNIEGCSILSSPMERFRMLIGGTFSFSTPPNVPNWSVDETWFTVRCNIDTEIFEDESISDSSSSSMDSTIHEEELESLMFNDGLSSDYSFEIPFILPFYLPPMEWTRGSMIGRGSTATVSVAMDVPSGELFAVKSTELSHSKLLQKEQNLLSKLSSPFIVKYRGFDIRNECNQPIYNLFMEYIPQGTLYDDIQRHGGRLEESLIRTYTRQILQGLEYLHGNGLVHCDIKSQNILMGKKNVKIADLGCARLVERVPGNGDFGTVTFCGTPVFMAPEVLRGEEQGFEADLWALGCTIIEMATGKSPWLDVDNLVSALHRIGFSDDVPEFPSWLSKKAKDFLSMCLSREPKQRMTARELLEHPFLEEKDSQSDQVVNEFFMNSPNSVLESLWDSFEVNGSPQNPNHKGSSSDSNSNSAAARIEELINGATMDPSVSNEANWTWSEDWIEVRSNNDEANNEFSDKMEVVLPTNEPPLACSLPDCSSINIEEELGRLGFDEDFLFKFSFGHVKIVRTERGFVITFEITENTINA</sequence>
<dbReference type="CDD" id="cd06606">
    <property type="entry name" value="STKc_MAPKKK"/>
    <property type="match status" value="2"/>
</dbReference>
<evidence type="ECO:0000256" key="4">
    <source>
        <dbReference type="ARBA" id="ARBA00022840"/>
    </source>
</evidence>
<reference evidence="8" key="1">
    <citation type="journal article" date="2021" name="Front. Plant Sci.">
        <title>Chromosome-Scale Genome Assembly for Chinese Sour Jujube and Insights Into Its Genome Evolution and Domestication Signature.</title>
        <authorList>
            <person name="Shen L.-Y."/>
            <person name="Luo H."/>
            <person name="Wang X.-L."/>
            <person name="Wang X.-M."/>
            <person name="Qiu X.-J."/>
            <person name="Liu H."/>
            <person name="Zhou S.-S."/>
            <person name="Jia K.-H."/>
            <person name="Nie S."/>
            <person name="Bao Y.-T."/>
            <person name="Zhang R.-G."/>
            <person name="Yun Q.-Z."/>
            <person name="Chai Y.-H."/>
            <person name="Lu J.-Y."/>
            <person name="Li Y."/>
            <person name="Zhao S.-W."/>
            <person name="Mao J.-F."/>
            <person name="Jia S.-G."/>
            <person name="Mao Y.-M."/>
        </authorList>
    </citation>
    <scope>NUCLEOTIDE SEQUENCE</scope>
    <source>
        <strain evidence="8">AT0</strain>
        <tissue evidence="8">Leaf</tissue>
    </source>
</reference>
<gene>
    <name evidence="8" type="ORF">FEM48_Zijuj01G0234800</name>
</gene>
<evidence type="ECO:0000256" key="5">
    <source>
        <dbReference type="PROSITE-ProRule" id="PRU10141"/>
    </source>
</evidence>
<dbReference type="Gene3D" id="1.10.510.10">
    <property type="entry name" value="Transferase(Phosphotransferase) domain 1"/>
    <property type="match status" value="2"/>
</dbReference>
<feature type="region of interest" description="Disordered" evidence="6">
    <location>
        <begin position="690"/>
        <end position="712"/>
    </location>
</feature>
<feature type="compositionally biased region" description="Polar residues" evidence="6">
    <location>
        <begin position="692"/>
        <end position="703"/>
    </location>
</feature>
<accession>A0A978W468</accession>
<keyword evidence="2 5" id="KW-0547">Nucleotide-binding</keyword>
<name>A0A978W468_ZIZJJ</name>
<dbReference type="InterPro" id="IPR008271">
    <property type="entry name" value="Ser/Thr_kinase_AS"/>
</dbReference>
<dbReference type="SMART" id="SM00220">
    <property type="entry name" value="S_TKc"/>
    <property type="match status" value="2"/>
</dbReference>
<dbReference type="GO" id="GO:0004672">
    <property type="term" value="F:protein kinase activity"/>
    <property type="evidence" value="ECO:0007669"/>
    <property type="project" value="InterPro"/>
</dbReference>
<evidence type="ECO:0000256" key="3">
    <source>
        <dbReference type="ARBA" id="ARBA00022777"/>
    </source>
</evidence>
<keyword evidence="1" id="KW-0808">Transferase</keyword>
<dbReference type="AlphaFoldDB" id="A0A978W468"/>
<proteinExistence type="predicted"/>
<dbReference type="PROSITE" id="PS00107">
    <property type="entry name" value="PROTEIN_KINASE_ATP"/>
    <property type="match status" value="1"/>
</dbReference>
<dbReference type="PROSITE" id="PS00108">
    <property type="entry name" value="PROTEIN_KINASE_ST"/>
    <property type="match status" value="2"/>
</dbReference>
<dbReference type="Pfam" id="PF00069">
    <property type="entry name" value="Pkinase"/>
    <property type="match status" value="2"/>
</dbReference>
<feature type="domain" description="Protein kinase" evidence="7">
    <location>
        <begin position="403"/>
        <end position="660"/>
    </location>
</feature>
<keyword evidence="4 5" id="KW-0067">ATP-binding</keyword>
<comment type="caution">
    <text evidence="8">The sequence shown here is derived from an EMBL/GenBank/DDBJ whole genome shotgun (WGS) entry which is preliminary data.</text>
</comment>
<evidence type="ECO:0000256" key="1">
    <source>
        <dbReference type="ARBA" id="ARBA00022679"/>
    </source>
</evidence>
<feature type="binding site" evidence="5">
    <location>
        <position position="432"/>
    </location>
    <ligand>
        <name>ATP</name>
        <dbReference type="ChEBI" id="CHEBI:30616"/>
    </ligand>
</feature>
<dbReference type="GO" id="GO:0007165">
    <property type="term" value="P:signal transduction"/>
    <property type="evidence" value="ECO:0007669"/>
    <property type="project" value="TreeGrafter"/>
</dbReference>